<evidence type="ECO:0000256" key="5">
    <source>
        <dbReference type="ARBA" id="ARBA00034489"/>
    </source>
</evidence>
<dbReference type="SMART" id="SM01144">
    <property type="entry name" value="DTW"/>
    <property type="match status" value="1"/>
</dbReference>
<comment type="caution">
    <text evidence="7">The sequence shown here is derived from an EMBL/GenBank/DDBJ whole genome shotgun (WGS) entry which is preliminary data.</text>
</comment>
<evidence type="ECO:0000256" key="1">
    <source>
        <dbReference type="ARBA" id="ARBA00012386"/>
    </source>
</evidence>
<feature type="domain" description="DTW" evidence="6">
    <location>
        <begin position="1"/>
        <end position="151"/>
    </location>
</feature>
<evidence type="ECO:0000256" key="2">
    <source>
        <dbReference type="ARBA" id="ARBA00022679"/>
    </source>
</evidence>
<dbReference type="GO" id="GO:0016432">
    <property type="term" value="F:tRNA-uridine aminocarboxypropyltransferase activity"/>
    <property type="evidence" value="ECO:0007669"/>
    <property type="project" value="UniProtKB-EC"/>
</dbReference>
<sequence>MHIILLTHERELHRKTNTGSIALQLASELVERIVWSRTAPSQHLLEQLANQQAVLLYPSTESTRVNIADVETVIIIDSTWQEAQKIVNKSPYLQCAPKATLLTTQQSSFALRRNQIDGGLCTIECIIELCNIKGLHDTAEKLIAAFEQHNQK</sequence>
<dbReference type="Proteomes" id="UP000216101">
    <property type="component" value="Unassembled WGS sequence"/>
</dbReference>
<dbReference type="PANTHER" id="PTHR21392:SF0">
    <property type="entry name" value="TRNA-URIDINE AMINOCARBOXYPROPYLTRANSFERASE 2"/>
    <property type="match status" value="1"/>
</dbReference>
<dbReference type="PANTHER" id="PTHR21392">
    <property type="entry name" value="TRNA-URIDINE AMINOCARBOXYPROPYLTRANSFERASE 2"/>
    <property type="match status" value="1"/>
</dbReference>
<evidence type="ECO:0000256" key="3">
    <source>
        <dbReference type="ARBA" id="ARBA00022691"/>
    </source>
</evidence>
<keyword evidence="4" id="KW-0819">tRNA processing</keyword>
<gene>
    <name evidence="7" type="ORF">CBP51_18770</name>
</gene>
<dbReference type="InterPro" id="IPR005636">
    <property type="entry name" value="DTW"/>
</dbReference>
<dbReference type="GO" id="GO:0008033">
    <property type="term" value="P:tRNA processing"/>
    <property type="evidence" value="ECO:0007669"/>
    <property type="project" value="UniProtKB-KW"/>
</dbReference>
<keyword evidence="8" id="KW-1185">Reference proteome</keyword>
<organism evidence="7 8">
    <name type="scientific">Cellvibrio mixtus</name>
    <dbReference type="NCBI Taxonomy" id="39650"/>
    <lineage>
        <taxon>Bacteria</taxon>
        <taxon>Pseudomonadati</taxon>
        <taxon>Pseudomonadota</taxon>
        <taxon>Gammaproteobacteria</taxon>
        <taxon>Cellvibrionales</taxon>
        <taxon>Cellvibrionaceae</taxon>
        <taxon>Cellvibrio</taxon>
    </lineage>
</organism>
<comment type="similarity">
    <text evidence="5">Belongs to the TDD superfamily. DTWD2 family.</text>
</comment>
<reference evidence="8" key="1">
    <citation type="submission" date="2017-05" db="EMBL/GenBank/DDBJ databases">
        <authorList>
            <person name="Barney B.M."/>
        </authorList>
    </citation>
    <scope>NUCLEOTIDE SEQUENCE [LARGE SCALE GENOMIC DNA]</scope>
    <source>
        <strain evidence="8">PSBB022</strain>
    </source>
</reference>
<proteinExistence type="inferred from homology"/>
<evidence type="ECO:0000313" key="8">
    <source>
        <dbReference type="Proteomes" id="UP000216101"/>
    </source>
</evidence>
<keyword evidence="2" id="KW-0808">Transferase</keyword>
<keyword evidence="3" id="KW-0949">S-adenosyl-L-methionine</keyword>
<protein>
    <recommendedName>
        <fullName evidence="1">tRNA-uridine aminocarboxypropyltransferase</fullName>
        <ecNumber evidence="1">2.5.1.25</ecNumber>
    </recommendedName>
</protein>
<evidence type="ECO:0000313" key="7">
    <source>
        <dbReference type="EMBL" id="OZY83974.1"/>
    </source>
</evidence>
<dbReference type="EC" id="2.5.1.25" evidence="1"/>
<name>A0A266Q282_9GAMM</name>
<evidence type="ECO:0000256" key="4">
    <source>
        <dbReference type="ARBA" id="ARBA00022694"/>
    </source>
</evidence>
<dbReference type="Pfam" id="PF03942">
    <property type="entry name" value="DTW"/>
    <property type="match status" value="1"/>
</dbReference>
<dbReference type="EMBL" id="NHNI01000003">
    <property type="protein sequence ID" value="OZY83974.1"/>
    <property type="molecule type" value="Genomic_DNA"/>
</dbReference>
<accession>A0A266Q282</accession>
<dbReference type="AlphaFoldDB" id="A0A266Q282"/>
<evidence type="ECO:0000259" key="6">
    <source>
        <dbReference type="SMART" id="SM01144"/>
    </source>
</evidence>
<dbReference type="InterPro" id="IPR039262">
    <property type="entry name" value="DTWD2/TAPT"/>
</dbReference>